<dbReference type="EMBL" id="MDDS01000040">
    <property type="protein sequence ID" value="ODP37037.1"/>
    <property type="molecule type" value="Genomic_DNA"/>
</dbReference>
<dbReference type="STRING" id="1888892.BFL28_19155"/>
<dbReference type="Gene3D" id="3.90.1720.10">
    <property type="entry name" value="endopeptidase domain like (from Nostoc punctiforme)"/>
    <property type="match status" value="1"/>
</dbReference>
<accession>A0A1E3LTG9</accession>
<dbReference type="RefSeq" id="WP_069321220.1">
    <property type="nucleotide sequence ID" value="NZ_MDDS01000040.1"/>
</dbReference>
<dbReference type="SUPFAM" id="SSF54001">
    <property type="entry name" value="Cysteine proteinases"/>
    <property type="match status" value="1"/>
</dbReference>
<evidence type="ECO:0000313" key="2">
    <source>
        <dbReference type="Proteomes" id="UP000094487"/>
    </source>
</evidence>
<organism evidence="1 2">
    <name type="scientific">Sphingomonas turrisvirgatae</name>
    <dbReference type="NCBI Taxonomy" id="1888892"/>
    <lineage>
        <taxon>Bacteria</taxon>
        <taxon>Pseudomonadati</taxon>
        <taxon>Pseudomonadota</taxon>
        <taxon>Alphaproteobacteria</taxon>
        <taxon>Sphingomonadales</taxon>
        <taxon>Sphingomonadaceae</taxon>
        <taxon>Sphingomonas</taxon>
    </lineage>
</organism>
<gene>
    <name evidence="1" type="ORF">BFL28_19155</name>
</gene>
<proteinExistence type="predicted"/>
<dbReference type="AlphaFoldDB" id="A0A1E3LTG9"/>
<evidence type="ECO:0000313" key="1">
    <source>
        <dbReference type="EMBL" id="ODP37037.1"/>
    </source>
</evidence>
<comment type="caution">
    <text evidence="1">The sequence shown here is derived from an EMBL/GenBank/DDBJ whole genome shotgun (WGS) entry which is preliminary data.</text>
</comment>
<protein>
    <recommendedName>
        <fullName evidence="3">NlpC/P60 domain-containing protein</fullName>
    </recommendedName>
</protein>
<dbReference type="InterPro" id="IPR038765">
    <property type="entry name" value="Papain-like_cys_pep_sf"/>
</dbReference>
<dbReference type="Proteomes" id="UP000094487">
    <property type="component" value="Unassembled WGS sequence"/>
</dbReference>
<sequence>MTPIERARTAIGTRFRVHGRGGPAGIDCVGLAALAYDVAPPRGYGLRTGDAEMAAAIVAALGLTQVSDERVGDLVLFRAGPGQLHFGIASEGGVIHADAMLRRVVERPGTPPWTALMRWRKD</sequence>
<reference evidence="1 2" key="1">
    <citation type="submission" date="2016-08" db="EMBL/GenBank/DDBJ databases">
        <title>Draft genome of the agarase producing Sphingomonas sp. MCT13.</title>
        <authorList>
            <person name="D'Andrea M.M."/>
            <person name="Rossolini G.M."/>
            <person name="Thaller M.C."/>
        </authorList>
    </citation>
    <scope>NUCLEOTIDE SEQUENCE [LARGE SCALE GENOMIC DNA]</scope>
    <source>
        <strain evidence="1 2">MCT13</strain>
    </source>
</reference>
<keyword evidence="2" id="KW-1185">Reference proteome</keyword>
<evidence type="ECO:0008006" key="3">
    <source>
        <dbReference type="Google" id="ProtNLM"/>
    </source>
</evidence>
<name>A0A1E3LTG9_9SPHN</name>